<sequence>MQAGPVPRGARLSIVTADPLTLEVPRVFTRWTQNTPAGTYVEATCGADGSLLRLPILAVDQVGEGTRIDVYYPNSVGSEPFGTCADSGTSEFKVHPYGGAPMTVEVETVPAHPGIFTVGDAPDGDHLDDFGGVTTPIVSCNERLPAEPAVCPVRVFGEPAVLRITLTGSDVLACDPCPTGSIVFELARVTEGVPGPFVQQILGSLVRDGSGIERAKIYMYTDMLPGVYQLRVRNLLRPEFPPVLRVEFGLPVG</sequence>
<proteinExistence type="predicted"/>
<accession>A0A7Z0WLI4</accession>
<dbReference type="AlphaFoldDB" id="A0A7Z0WLI4"/>
<evidence type="ECO:0000313" key="1">
    <source>
        <dbReference type="EMBL" id="OLF09674.1"/>
    </source>
</evidence>
<name>A0A7Z0WLI4_9PSEU</name>
<organism evidence="1 2">
    <name type="scientific">Actinophytocola xinjiangensis</name>
    <dbReference type="NCBI Taxonomy" id="485602"/>
    <lineage>
        <taxon>Bacteria</taxon>
        <taxon>Bacillati</taxon>
        <taxon>Actinomycetota</taxon>
        <taxon>Actinomycetes</taxon>
        <taxon>Pseudonocardiales</taxon>
        <taxon>Pseudonocardiaceae</taxon>
    </lineage>
</organism>
<protein>
    <submittedName>
        <fullName evidence="1">Uncharacterized protein</fullName>
    </submittedName>
</protein>
<evidence type="ECO:0000313" key="2">
    <source>
        <dbReference type="Proteomes" id="UP000185696"/>
    </source>
</evidence>
<dbReference type="EMBL" id="MSIF01000008">
    <property type="protein sequence ID" value="OLF09674.1"/>
    <property type="molecule type" value="Genomic_DNA"/>
</dbReference>
<dbReference type="Proteomes" id="UP000185696">
    <property type="component" value="Unassembled WGS sequence"/>
</dbReference>
<reference evidence="1 2" key="1">
    <citation type="submission" date="2016-12" db="EMBL/GenBank/DDBJ databases">
        <title>The draft genome sequence of Actinophytocola xinjiangensis.</title>
        <authorList>
            <person name="Wang W."/>
            <person name="Yuan L."/>
        </authorList>
    </citation>
    <scope>NUCLEOTIDE SEQUENCE [LARGE SCALE GENOMIC DNA]</scope>
    <source>
        <strain evidence="1 2">CGMCC 4.4663</strain>
    </source>
</reference>
<keyword evidence="2" id="KW-1185">Reference proteome</keyword>
<comment type="caution">
    <text evidence="1">The sequence shown here is derived from an EMBL/GenBank/DDBJ whole genome shotgun (WGS) entry which is preliminary data.</text>
</comment>
<gene>
    <name evidence="1" type="ORF">BLA60_17935</name>
</gene>